<evidence type="ECO:0000313" key="1">
    <source>
        <dbReference type="EMBL" id="EAY03107.1"/>
    </source>
</evidence>
<accession>A2EW71</accession>
<dbReference type="Proteomes" id="UP000001542">
    <property type="component" value="Unassembled WGS sequence"/>
</dbReference>
<dbReference type="KEGG" id="tva:4760948"/>
<organism evidence="1 2">
    <name type="scientific">Trichomonas vaginalis (strain ATCC PRA-98 / G3)</name>
    <dbReference type="NCBI Taxonomy" id="412133"/>
    <lineage>
        <taxon>Eukaryota</taxon>
        <taxon>Metamonada</taxon>
        <taxon>Parabasalia</taxon>
        <taxon>Trichomonadida</taxon>
        <taxon>Trichomonadidae</taxon>
        <taxon>Trichomonas</taxon>
    </lineage>
</organism>
<dbReference type="VEuPathDB" id="TrichDB:TVAG_415410"/>
<dbReference type="VEuPathDB" id="TrichDB:TVAGG3_0769090"/>
<dbReference type="SUPFAM" id="SSF51126">
    <property type="entry name" value="Pectin lyase-like"/>
    <property type="match status" value="1"/>
</dbReference>
<dbReference type="EMBL" id="DS113515">
    <property type="protein sequence ID" value="EAY03107.1"/>
    <property type="molecule type" value="Genomic_DNA"/>
</dbReference>
<dbReference type="InterPro" id="IPR011050">
    <property type="entry name" value="Pectin_lyase_fold/virulence"/>
</dbReference>
<reference evidence="1" key="2">
    <citation type="journal article" date="2007" name="Science">
        <title>Draft genome sequence of the sexually transmitted pathogen Trichomonas vaginalis.</title>
        <authorList>
            <person name="Carlton J.M."/>
            <person name="Hirt R.P."/>
            <person name="Silva J.C."/>
            <person name="Delcher A.L."/>
            <person name="Schatz M."/>
            <person name="Zhao Q."/>
            <person name="Wortman J.R."/>
            <person name="Bidwell S.L."/>
            <person name="Alsmark U.C.M."/>
            <person name="Besteiro S."/>
            <person name="Sicheritz-Ponten T."/>
            <person name="Noel C.J."/>
            <person name="Dacks J.B."/>
            <person name="Foster P.G."/>
            <person name="Simillion C."/>
            <person name="Van de Peer Y."/>
            <person name="Miranda-Saavedra D."/>
            <person name="Barton G.J."/>
            <person name="Westrop G.D."/>
            <person name="Mueller S."/>
            <person name="Dessi D."/>
            <person name="Fiori P.L."/>
            <person name="Ren Q."/>
            <person name="Paulsen I."/>
            <person name="Zhang H."/>
            <person name="Bastida-Corcuera F.D."/>
            <person name="Simoes-Barbosa A."/>
            <person name="Brown M.T."/>
            <person name="Hayes R.D."/>
            <person name="Mukherjee M."/>
            <person name="Okumura C.Y."/>
            <person name="Schneider R."/>
            <person name="Smith A.J."/>
            <person name="Vanacova S."/>
            <person name="Villalvazo M."/>
            <person name="Haas B.J."/>
            <person name="Pertea M."/>
            <person name="Feldblyum T.V."/>
            <person name="Utterback T.R."/>
            <person name="Shu C.L."/>
            <person name="Osoegawa K."/>
            <person name="de Jong P.J."/>
            <person name="Hrdy I."/>
            <person name="Horvathova L."/>
            <person name="Zubacova Z."/>
            <person name="Dolezal P."/>
            <person name="Malik S.B."/>
            <person name="Logsdon J.M. Jr."/>
            <person name="Henze K."/>
            <person name="Gupta A."/>
            <person name="Wang C.C."/>
            <person name="Dunne R.L."/>
            <person name="Upcroft J.A."/>
            <person name="Upcroft P."/>
            <person name="White O."/>
            <person name="Salzberg S.L."/>
            <person name="Tang P."/>
            <person name="Chiu C.-H."/>
            <person name="Lee Y.-S."/>
            <person name="Embley T.M."/>
            <person name="Coombs G.H."/>
            <person name="Mottram J.C."/>
            <person name="Tachezy J."/>
            <person name="Fraser-Liggett C.M."/>
            <person name="Johnson P.J."/>
        </authorList>
    </citation>
    <scope>NUCLEOTIDE SEQUENCE [LARGE SCALE GENOMIC DNA]</scope>
    <source>
        <strain evidence="1">G3</strain>
    </source>
</reference>
<keyword evidence="2" id="KW-1185">Reference proteome</keyword>
<dbReference type="RefSeq" id="XP_001315330.1">
    <property type="nucleotide sequence ID" value="XM_001315295.1"/>
</dbReference>
<protein>
    <recommendedName>
        <fullName evidence="3">Right handed beta helix domain-containing protein</fullName>
    </recommendedName>
</protein>
<evidence type="ECO:0008006" key="3">
    <source>
        <dbReference type="Google" id="ProtNLM"/>
    </source>
</evidence>
<dbReference type="AlphaFoldDB" id="A2EW71"/>
<reference evidence="1" key="1">
    <citation type="submission" date="2006-10" db="EMBL/GenBank/DDBJ databases">
        <authorList>
            <person name="Amadeo P."/>
            <person name="Zhao Q."/>
            <person name="Wortman J."/>
            <person name="Fraser-Liggett C."/>
            <person name="Carlton J."/>
        </authorList>
    </citation>
    <scope>NUCLEOTIDE SEQUENCE</scope>
    <source>
        <strain evidence="1">G3</strain>
    </source>
</reference>
<evidence type="ECO:0000313" key="2">
    <source>
        <dbReference type="Proteomes" id="UP000001542"/>
    </source>
</evidence>
<dbReference type="InParanoid" id="A2EW71"/>
<gene>
    <name evidence="1" type="ORF">TVAG_415410</name>
</gene>
<sequence length="334" mass="37442">MSKFANIFEINFFLQLQRSYSQYYGSTKPENINSNATIIKTGNYYIHHAIFSFHNQKTAIQLGSGSKVLIEKCTFYNNSSTKKGGSFYIQYSDSVLVHVCCFLSSSSEYGCAYNIELLSRSSSKSYALECSVSECTGKGNSIDQWNGYIQVINMNTSYNIATEHAAYLLSAPTGTGIINFTTASNSSSIERGVMYNAQSPFTITKCNFIKNECTGNEKPIIICTDSVKYSNCSFIGNKGYYLFGQKPTIDNCYFNNNEVTKFVQNADDTFDSIEPFDSSLSHYAVEGCPLKYEDKIDTNDKHEEDQIDFDINNAVKKVYKSSLVEAISLYPVKK</sequence>
<proteinExistence type="predicted"/>
<name>A2EW71_TRIV3</name>